<protein>
    <submittedName>
        <fullName evidence="2">Uncharacterized protein</fullName>
    </submittedName>
</protein>
<dbReference type="EMBL" id="AUZZ01000676">
    <property type="protein sequence ID" value="EQD67062.1"/>
    <property type="molecule type" value="Genomic_DNA"/>
</dbReference>
<reference evidence="2" key="2">
    <citation type="journal article" date="2014" name="ISME J.">
        <title>Microbial stratification in low pH oxic and suboxic macroscopic growths along an acid mine drainage.</title>
        <authorList>
            <person name="Mendez-Garcia C."/>
            <person name="Mesa V."/>
            <person name="Sprenger R.R."/>
            <person name="Richter M."/>
            <person name="Diez M.S."/>
            <person name="Solano J."/>
            <person name="Bargiela R."/>
            <person name="Golyshina O.V."/>
            <person name="Manteca A."/>
            <person name="Ramos J.L."/>
            <person name="Gallego J.R."/>
            <person name="Llorente I."/>
            <person name="Martins Dos Santos V.A."/>
            <person name="Jensen O.N."/>
            <person name="Pelaez A.I."/>
            <person name="Sanchez J."/>
            <person name="Ferrer M."/>
        </authorList>
    </citation>
    <scope>NUCLEOTIDE SEQUENCE</scope>
</reference>
<feature type="non-terminal residue" evidence="2">
    <location>
        <position position="148"/>
    </location>
</feature>
<gene>
    <name evidence="2" type="ORF">B2A_00884</name>
</gene>
<name>T1BB23_9ZZZZ</name>
<feature type="transmembrane region" description="Helical" evidence="1">
    <location>
        <begin position="83"/>
        <end position="103"/>
    </location>
</feature>
<organism evidence="2">
    <name type="scientific">mine drainage metagenome</name>
    <dbReference type="NCBI Taxonomy" id="410659"/>
    <lineage>
        <taxon>unclassified sequences</taxon>
        <taxon>metagenomes</taxon>
        <taxon>ecological metagenomes</taxon>
    </lineage>
</organism>
<keyword evidence="1" id="KW-0812">Transmembrane</keyword>
<evidence type="ECO:0000256" key="1">
    <source>
        <dbReference type="SAM" id="Phobius"/>
    </source>
</evidence>
<keyword evidence="1" id="KW-0472">Membrane</keyword>
<proteinExistence type="predicted"/>
<accession>T1BB23</accession>
<evidence type="ECO:0000313" key="2">
    <source>
        <dbReference type="EMBL" id="EQD67062.1"/>
    </source>
</evidence>
<feature type="transmembrane region" description="Helical" evidence="1">
    <location>
        <begin position="109"/>
        <end position="128"/>
    </location>
</feature>
<reference evidence="2" key="1">
    <citation type="submission" date="2013-08" db="EMBL/GenBank/DDBJ databases">
        <authorList>
            <person name="Mendez C."/>
            <person name="Richter M."/>
            <person name="Ferrer M."/>
            <person name="Sanchez J."/>
        </authorList>
    </citation>
    <scope>NUCLEOTIDE SEQUENCE</scope>
</reference>
<sequence>MFMLAPEECGFAGDSVHILGTAGVLPWSLGAGLAQVWVPAKPLALAEATGYLAIAIAVTIYLWDIVRIYRTRKRAVIEAHNRAAMAAFGLLGLGVALAIGFLAAGRLAAGAPVIVFLIVFGWLGGLGLTQLYKIVPFLTWLGRYGNSL</sequence>
<feature type="transmembrane region" description="Helical" evidence="1">
    <location>
        <begin position="43"/>
        <end position="63"/>
    </location>
</feature>
<dbReference type="AlphaFoldDB" id="T1BB23"/>
<comment type="caution">
    <text evidence="2">The sequence shown here is derived from an EMBL/GenBank/DDBJ whole genome shotgun (WGS) entry which is preliminary data.</text>
</comment>
<keyword evidence="1" id="KW-1133">Transmembrane helix</keyword>